<accession>A0A2I1C9E7</accession>
<keyword evidence="4" id="KW-1185">Reference proteome</keyword>
<sequence>MAWKGCRVLILPWAKWWLEINQTWICTIPVPLFIFISFFSNWWRFFLKQGRLRTLDDDSLVVKDWPLEESDPIPTSTLKAPCSAKVTPVKQKVPEVVISGDSSIRSTRSGKIFNPPTFASKKGTPSSVRLEKPSSLSNDPVLWVLWPYRHRRKEGDERHANPESSGNAKKKKNHRVTFTDLGFSSITKIFRAGISTQHCSKLVM</sequence>
<dbReference type="AlphaFoldDB" id="A0A2I1C9E7"/>
<feature type="region of interest" description="Disordered" evidence="1">
    <location>
        <begin position="153"/>
        <end position="173"/>
    </location>
</feature>
<gene>
    <name evidence="3" type="ORF">P174DRAFT_177015</name>
</gene>
<dbReference type="RefSeq" id="XP_024682838.1">
    <property type="nucleotide sequence ID" value="XM_024821241.1"/>
</dbReference>
<evidence type="ECO:0000313" key="4">
    <source>
        <dbReference type="Proteomes" id="UP000234474"/>
    </source>
</evidence>
<keyword evidence="2" id="KW-0812">Transmembrane</keyword>
<evidence type="ECO:0000313" key="3">
    <source>
        <dbReference type="EMBL" id="PKX94243.1"/>
    </source>
</evidence>
<reference evidence="4" key="1">
    <citation type="journal article" date="2018" name="Proc. Natl. Acad. Sci. U.S.A.">
        <title>Linking secondary metabolites to gene clusters through genome sequencing of six diverse Aspergillus species.</title>
        <authorList>
            <person name="Kaerboelling I."/>
            <person name="Vesth T.C."/>
            <person name="Frisvad J.C."/>
            <person name="Nybo J.L."/>
            <person name="Theobald S."/>
            <person name="Kuo A."/>
            <person name="Bowyer P."/>
            <person name="Matsuda Y."/>
            <person name="Mondo S."/>
            <person name="Lyhne E.K."/>
            <person name="Kogle M.E."/>
            <person name="Clum A."/>
            <person name="Lipzen A."/>
            <person name="Salamov A."/>
            <person name="Ngan C.Y."/>
            <person name="Daum C."/>
            <person name="Chiniquy J."/>
            <person name="Barry K."/>
            <person name="LaButti K."/>
            <person name="Haridas S."/>
            <person name="Simmons B.A."/>
            <person name="Magnuson J.K."/>
            <person name="Mortensen U.H."/>
            <person name="Larsen T.O."/>
            <person name="Grigoriev I.V."/>
            <person name="Baker S.E."/>
            <person name="Andersen M.R."/>
        </authorList>
    </citation>
    <scope>NUCLEOTIDE SEQUENCE [LARGE SCALE GENOMIC DNA]</scope>
    <source>
        <strain evidence="4">IBT 16806</strain>
    </source>
</reference>
<dbReference type="EMBL" id="MSZS01000004">
    <property type="protein sequence ID" value="PKX94243.1"/>
    <property type="molecule type" value="Genomic_DNA"/>
</dbReference>
<dbReference type="Proteomes" id="UP000234474">
    <property type="component" value="Unassembled WGS sequence"/>
</dbReference>
<keyword evidence="2" id="KW-1133">Transmembrane helix</keyword>
<dbReference type="VEuPathDB" id="FungiDB:P174DRAFT_177015"/>
<comment type="caution">
    <text evidence="3">The sequence shown here is derived from an EMBL/GenBank/DDBJ whole genome shotgun (WGS) entry which is preliminary data.</text>
</comment>
<keyword evidence="2" id="KW-0472">Membrane</keyword>
<feature type="transmembrane region" description="Helical" evidence="2">
    <location>
        <begin position="22"/>
        <end position="43"/>
    </location>
</feature>
<evidence type="ECO:0000256" key="2">
    <source>
        <dbReference type="SAM" id="Phobius"/>
    </source>
</evidence>
<proteinExistence type="predicted"/>
<name>A0A2I1C9E7_ASPN1</name>
<protein>
    <submittedName>
        <fullName evidence="3">Uncharacterized protein</fullName>
    </submittedName>
</protein>
<organism evidence="3 4">
    <name type="scientific">Aspergillus novofumigatus (strain IBT 16806)</name>
    <dbReference type="NCBI Taxonomy" id="1392255"/>
    <lineage>
        <taxon>Eukaryota</taxon>
        <taxon>Fungi</taxon>
        <taxon>Dikarya</taxon>
        <taxon>Ascomycota</taxon>
        <taxon>Pezizomycotina</taxon>
        <taxon>Eurotiomycetes</taxon>
        <taxon>Eurotiomycetidae</taxon>
        <taxon>Eurotiales</taxon>
        <taxon>Aspergillaceae</taxon>
        <taxon>Aspergillus</taxon>
        <taxon>Aspergillus subgen. Fumigati</taxon>
    </lineage>
</organism>
<evidence type="ECO:0000256" key="1">
    <source>
        <dbReference type="SAM" id="MobiDB-lite"/>
    </source>
</evidence>
<dbReference type="GeneID" id="36528567"/>